<keyword evidence="4 7" id="KW-0436">Ligase</keyword>
<comment type="subcellular location">
    <subcellularLocation>
        <location evidence="1 7">Cytoplasm</location>
    </subcellularLocation>
</comment>
<evidence type="ECO:0000256" key="7">
    <source>
        <dbReference type="HAMAP-Rule" id="MF_00639"/>
    </source>
</evidence>
<dbReference type="UniPathway" id="UPA00219"/>
<reference evidence="9 10" key="1">
    <citation type="journal article" date="2015" name="Nature">
        <title>rRNA introns, odd ribosomes, and small enigmatic genomes across a large radiation of phyla.</title>
        <authorList>
            <person name="Brown C.T."/>
            <person name="Hug L.A."/>
            <person name="Thomas B.C."/>
            <person name="Sharon I."/>
            <person name="Castelle C.J."/>
            <person name="Singh A."/>
            <person name="Wilkins M.J."/>
            <person name="Williams K.H."/>
            <person name="Banfield J.F."/>
        </authorList>
    </citation>
    <scope>NUCLEOTIDE SEQUENCE [LARGE SCALE GENOMIC DNA]</scope>
</reference>
<dbReference type="SUPFAM" id="SSF51984">
    <property type="entry name" value="MurCD N-terminal domain"/>
    <property type="match status" value="1"/>
</dbReference>
<comment type="similarity">
    <text evidence="7">Belongs to the MurCDEF family.</text>
</comment>
<keyword evidence="6 7" id="KW-0067">ATP-binding</keyword>
<evidence type="ECO:0000256" key="4">
    <source>
        <dbReference type="ARBA" id="ARBA00022598"/>
    </source>
</evidence>
<dbReference type="InterPro" id="IPR036615">
    <property type="entry name" value="Mur_ligase_C_dom_sf"/>
</dbReference>
<keyword evidence="5 7" id="KW-0547">Nucleotide-binding</keyword>
<name>A0A0G0BIZ5_9BACT</name>
<dbReference type="Pfam" id="PF08245">
    <property type="entry name" value="Mur_ligase_M"/>
    <property type="match status" value="1"/>
</dbReference>
<feature type="domain" description="Mur ligase central" evidence="8">
    <location>
        <begin position="93"/>
        <end position="226"/>
    </location>
</feature>
<proteinExistence type="inferred from homology"/>
<dbReference type="GO" id="GO:0071555">
    <property type="term" value="P:cell wall organization"/>
    <property type="evidence" value="ECO:0007669"/>
    <property type="project" value="UniProtKB-KW"/>
</dbReference>
<dbReference type="InterPro" id="IPR005762">
    <property type="entry name" value="MurD"/>
</dbReference>
<dbReference type="GO" id="GO:0008764">
    <property type="term" value="F:UDP-N-acetylmuramoylalanine-D-glutamate ligase activity"/>
    <property type="evidence" value="ECO:0007669"/>
    <property type="project" value="UniProtKB-UniRule"/>
</dbReference>
<keyword evidence="7" id="KW-0133">Cell shape</keyword>
<evidence type="ECO:0000313" key="9">
    <source>
        <dbReference type="EMBL" id="KKP31017.1"/>
    </source>
</evidence>
<keyword evidence="3 7" id="KW-0963">Cytoplasm</keyword>
<evidence type="ECO:0000313" key="10">
    <source>
        <dbReference type="Proteomes" id="UP000034803"/>
    </source>
</evidence>
<dbReference type="GO" id="GO:0009252">
    <property type="term" value="P:peptidoglycan biosynthetic process"/>
    <property type="evidence" value="ECO:0007669"/>
    <property type="project" value="UniProtKB-UniRule"/>
</dbReference>
<keyword evidence="7" id="KW-0131">Cell cycle</keyword>
<dbReference type="AlphaFoldDB" id="A0A0G0BIZ5"/>
<dbReference type="EMBL" id="LBOI01000018">
    <property type="protein sequence ID" value="KKP31017.1"/>
    <property type="molecule type" value="Genomic_DNA"/>
</dbReference>
<dbReference type="NCBIfam" id="TIGR01087">
    <property type="entry name" value="murD"/>
    <property type="match status" value="1"/>
</dbReference>
<dbReference type="SUPFAM" id="SSF53244">
    <property type="entry name" value="MurD-like peptide ligases, peptide-binding domain"/>
    <property type="match status" value="1"/>
</dbReference>
<evidence type="ECO:0000259" key="8">
    <source>
        <dbReference type="Pfam" id="PF08245"/>
    </source>
</evidence>
<feature type="binding site" evidence="7">
    <location>
        <begin position="95"/>
        <end position="101"/>
    </location>
    <ligand>
        <name>ATP</name>
        <dbReference type="ChEBI" id="CHEBI:30616"/>
    </ligand>
</feature>
<dbReference type="GO" id="GO:0005737">
    <property type="term" value="C:cytoplasm"/>
    <property type="evidence" value="ECO:0007669"/>
    <property type="project" value="UniProtKB-SubCell"/>
</dbReference>
<dbReference type="PATRIC" id="fig|1618586.3.peg.823"/>
<dbReference type="PANTHER" id="PTHR43692:SF1">
    <property type="entry name" value="UDP-N-ACETYLMURAMOYLALANINE--D-GLUTAMATE LIGASE"/>
    <property type="match status" value="1"/>
</dbReference>
<dbReference type="EC" id="6.3.2.9" evidence="7"/>
<dbReference type="InterPro" id="IPR013221">
    <property type="entry name" value="Mur_ligase_cen"/>
</dbReference>
<comment type="catalytic activity">
    <reaction evidence="7">
        <text>UDP-N-acetyl-alpha-D-muramoyl-L-alanine + D-glutamate + ATP = UDP-N-acetyl-alpha-D-muramoyl-L-alanyl-D-glutamate + ADP + phosphate + H(+)</text>
        <dbReference type="Rhea" id="RHEA:16429"/>
        <dbReference type="ChEBI" id="CHEBI:15378"/>
        <dbReference type="ChEBI" id="CHEBI:29986"/>
        <dbReference type="ChEBI" id="CHEBI:30616"/>
        <dbReference type="ChEBI" id="CHEBI:43474"/>
        <dbReference type="ChEBI" id="CHEBI:83898"/>
        <dbReference type="ChEBI" id="CHEBI:83900"/>
        <dbReference type="ChEBI" id="CHEBI:456216"/>
        <dbReference type="EC" id="6.3.2.9"/>
    </reaction>
</comment>
<comment type="caution">
    <text evidence="9">The sequence shown here is derived from an EMBL/GenBank/DDBJ whole genome shotgun (WGS) entry which is preliminary data.</text>
</comment>
<accession>A0A0G0BIZ5</accession>
<evidence type="ECO:0000256" key="6">
    <source>
        <dbReference type="ARBA" id="ARBA00022840"/>
    </source>
</evidence>
<dbReference type="Gene3D" id="3.90.190.20">
    <property type="entry name" value="Mur ligase, C-terminal domain"/>
    <property type="match status" value="1"/>
</dbReference>
<comment type="function">
    <text evidence="7">Cell wall formation. Catalyzes the addition of glutamate to the nucleotide precursor UDP-N-acetylmuramoyl-L-alanine (UMA).</text>
</comment>
<gene>
    <name evidence="7" type="primary">murD</name>
    <name evidence="9" type="ORF">UR21_C0018G0008</name>
</gene>
<dbReference type="GO" id="GO:0051301">
    <property type="term" value="P:cell division"/>
    <property type="evidence" value="ECO:0007669"/>
    <property type="project" value="UniProtKB-KW"/>
</dbReference>
<dbReference type="HAMAP" id="MF_00639">
    <property type="entry name" value="MurD"/>
    <property type="match status" value="1"/>
</dbReference>
<organism evidence="9 10">
    <name type="scientific">Candidatus Woesebacteria bacterium GW2011_GWC2_31_9</name>
    <dbReference type="NCBI Taxonomy" id="1618586"/>
    <lineage>
        <taxon>Bacteria</taxon>
        <taxon>Candidatus Woeseibacteriota</taxon>
    </lineage>
</organism>
<evidence type="ECO:0000256" key="1">
    <source>
        <dbReference type="ARBA" id="ARBA00004496"/>
    </source>
</evidence>
<keyword evidence="7" id="KW-0132">Cell division</keyword>
<dbReference type="PANTHER" id="PTHR43692">
    <property type="entry name" value="UDP-N-ACETYLMURAMOYLALANINE--D-GLUTAMATE LIGASE"/>
    <property type="match status" value="1"/>
</dbReference>
<dbReference type="Gene3D" id="3.40.1190.10">
    <property type="entry name" value="Mur-like, catalytic domain"/>
    <property type="match status" value="1"/>
</dbReference>
<keyword evidence="7" id="KW-0573">Peptidoglycan synthesis</keyword>
<dbReference type="SUPFAM" id="SSF53623">
    <property type="entry name" value="MurD-like peptide ligases, catalytic domain"/>
    <property type="match status" value="1"/>
</dbReference>
<protein>
    <recommendedName>
        <fullName evidence="7">UDP-N-acetylmuramoylalanine--D-glutamate ligase</fullName>
        <ecNumber evidence="7">6.3.2.9</ecNumber>
    </recommendedName>
    <alternativeName>
        <fullName evidence="7">D-glutamic acid-adding enzyme</fullName>
    </alternativeName>
    <alternativeName>
        <fullName evidence="7">UDP-N-acetylmuramoyl-L-alanyl-D-glutamate synthetase</fullName>
    </alternativeName>
</protein>
<evidence type="ECO:0000256" key="2">
    <source>
        <dbReference type="ARBA" id="ARBA00004752"/>
    </source>
</evidence>
<evidence type="ECO:0000256" key="3">
    <source>
        <dbReference type="ARBA" id="ARBA00022490"/>
    </source>
</evidence>
<dbReference type="GO" id="GO:0005524">
    <property type="term" value="F:ATP binding"/>
    <property type="evidence" value="ECO:0007669"/>
    <property type="project" value="UniProtKB-UniRule"/>
</dbReference>
<comment type="pathway">
    <text evidence="2 7">Cell wall biogenesis; peptidoglycan biosynthesis.</text>
</comment>
<evidence type="ECO:0000256" key="5">
    <source>
        <dbReference type="ARBA" id="ARBA00022741"/>
    </source>
</evidence>
<dbReference type="InterPro" id="IPR036565">
    <property type="entry name" value="Mur-like_cat_sf"/>
</dbReference>
<keyword evidence="7" id="KW-0961">Cell wall biogenesis/degradation</keyword>
<dbReference type="GO" id="GO:0008360">
    <property type="term" value="P:regulation of cell shape"/>
    <property type="evidence" value="ECO:0007669"/>
    <property type="project" value="UniProtKB-KW"/>
</dbReference>
<sequence>MNYKDKKVAIIGYGLEGQDCEKFLKDKGSYVTILDQKFDKNYLSNLEKFDLIVRSPGIYPYKKELIKVHENGIRITTPTHIFFDEFNGKVIAVTGTKGKGTTSTLIYEILKKAKFDVFLGGNIGKPLLELLPKLKSSSYVVMEISSFQLIDLPVSPDIAVILNITLDHLDWHESKEEYIEAKKNIVKYQNTSDWAIINKEYKVSSSFARKTKANIMYFSKKTLKNEFKKDLILRGEHNLENIAAAVSVSKVLNINEKIILEVVKNFKGLEHRLEFVRKFKDIKFYNDSFATGPQSTIAAINSFTEDETLILGGSDKGLDYLELGKIISKRKNCKNIILIGLIRNQIKKALVDAKFKGKIIDLGTSSIDKIVEKAFGITQKDGVVILSPAAASFDMFLNYKDRGNKFKEAVWNLS</sequence>
<dbReference type="Proteomes" id="UP000034803">
    <property type="component" value="Unassembled WGS sequence"/>
</dbReference>